<gene>
    <name evidence="1" type="ORF">PoMZ_06170</name>
</gene>
<name>A0A4P7NQJ2_PYROR</name>
<reference evidence="1 2" key="1">
    <citation type="journal article" date="2019" name="Mol. Biol. Evol.">
        <title>Blast fungal genomes show frequent chromosomal changes, gene gains and losses, and effector gene turnover.</title>
        <authorList>
            <person name="Gomez Luciano L.B."/>
            <person name="Jason Tsai I."/>
            <person name="Chuma I."/>
            <person name="Tosa Y."/>
            <person name="Chen Y.H."/>
            <person name="Li J.Y."/>
            <person name="Li M.Y."/>
            <person name="Jade Lu M.Y."/>
            <person name="Nakayashiki H."/>
            <person name="Li W.H."/>
        </authorList>
    </citation>
    <scope>NUCLEOTIDE SEQUENCE [LARGE SCALE GENOMIC DNA]</scope>
    <source>
        <strain evidence="1">MZ5-1-6</strain>
    </source>
</reference>
<accession>A0A4P7NQJ2</accession>
<dbReference type="EMBL" id="CP034209">
    <property type="protein sequence ID" value="QBZ64472.1"/>
    <property type="molecule type" value="Genomic_DNA"/>
</dbReference>
<protein>
    <submittedName>
        <fullName evidence="1">Uncharacterized protein</fullName>
    </submittedName>
</protein>
<evidence type="ECO:0000313" key="1">
    <source>
        <dbReference type="EMBL" id="QBZ64472.1"/>
    </source>
</evidence>
<sequence length="152" mass="16921">MFEQRIGPLIAYVARKTADRQGCETRSGVDSASMHLNSPGFPCSLQPFKAHGIGGCRYEGTSGAPGKLACPGLRRKRCYQDPRKPFRKRRQKLKNGSAAMKLADYRDGLVKGFEYYSEKTLEPVVGNGQTPQLRRLLGFGRGMWHMIGRPTS</sequence>
<organism evidence="1 2">
    <name type="scientific">Pyricularia oryzae</name>
    <name type="common">Rice blast fungus</name>
    <name type="synonym">Magnaporthe oryzae</name>
    <dbReference type="NCBI Taxonomy" id="318829"/>
    <lineage>
        <taxon>Eukaryota</taxon>
        <taxon>Fungi</taxon>
        <taxon>Dikarya</taxon>
        <taxon>Ascomycota</taxon>
        <taxon>Pezizomycotina</taxon>
        <taxon>Sordariomycetes</taxon>
        <taxon>Sordariomycetidae</taxon>
        <taxon>Magnaporthales</taxon>
        <taxon>Pyriculariaceae</taxon>
        <taxon>Pyricularia</taxon>
    </lineage>
</organism>
<dbReference type="AlphaFoldDB" id="A0A4P7NQJ2"/>
<dbReference type="Proteomes" id="UP000294847">
    <property type="component" value="Chromosome 6"/>
</dbReference>
<proteinExistence type="predicted"/>
<evidence type="ECO:0000313" key="2">
    <source>
        <dbReference type="Proteomes" id="UP000294847"/>
    </source>
</evidence>